<sequence length="232" mass="26461">MQGSSVSEYRKCLFSLCEELTEGNLHDLKYLCRDRLTTRELEEINTATKLFEYLEIKQEIRRDNLRLLKDLLTQIGRNDLVENLNEFKRKRSFKCNGKSVSLDFQVDDSLEDVPDAAEQTSNGAGNNNDPTSRGPEGIMLREISADVYEELGFLLNPDSFKNWKLLAGKLGYTLTHVTNFKLCPMNSTQMLLQDWSQRGDATVQKLYQALVDIGRVDAAQKLKVLFPSRGTL</sequence>
<dbReference type="GO" id="GO:0006915">
    <property type="term" value="P:apoptotic process"/>
    <property type="evidence" value="ECO:0007669"/>
    <property type="project" value="UniProtKB-KW"/>
</dbReference>
<protein>
    <submittedName>
        <fullName evidence="5">Caspase-8</fullName>
    </submittedName>
</protein>
<feature type="domain" description="Death" evidence="3">
    <location>
        <begin position="162"/>
        <end position="226"/>
    </location>
</feature>
<dbReference type="EMBL" id="LSMT01000335">
    <property type="protein sequence ID" value="PFX19985.1"/>
    <property type="molecule type" value="Genomic_DNA"/>
</dbReference>
<dbReference type="PANTHER" id="PTHR48169:SF7">
    <property type="entry name" value="CASPASE 10"/>
    <property type="match status" value="1"/>
</dbReference>
<comment type="caution">
    <text evidence="5">The sequence shown here is derived from an EMBL/GenBank/DDBJ whole genome shotgun (WGS) entry which is preliminary data.</text>
</comment>
<evidence type="ECO:0000259" key="3">
    <source>
        <dbReference type="PROSITE" id="PS50017"/>
    </source>
</evidence>
<gene>
    <name evidence="5" type="primary">Casp8</name>
    <name evidence="5" type="ORF">AWC38_SpisGene15600</name>
</gene>
<dbReference type="Gene3D" id="1.10.533.10">
    <property type="entry name" value="Death Domain, Fas"/>
    <property type="match status" value="2"/>
</dbReference>
<evidence type="ECO:0000256" key="1">
    <source>
        <dbReference type="ARBA" id="ARBA00022703"/>
    </source>
</evidence>
<evidence type="ECO:0000313" key="5">
    <source>
        <dbReference type="EMBL" id="PFX19985.1"/>
    </source>
</evidence>
<accession>A0A2B4RUQ2</accession>
<name>A0A2B4RUQ2_STYPI</name>
<proteinExistence type="predicted"/>
<reference evidence="6" key="1">
    <citation type="journal article" date="2017" name="bioRxiv">
        <title>Comparative analysis of the genomes of Stylophora pistillata and Acropora digitifera provides evidence for extensive differences between species of corals.</title>
        <authorList>
            <person name="Voolstra C.R."/>
            <person name="Li Y."/>
            <person name="Liew Y.J."/>
            <person name="Baumgarten S."/>
            <person name="Zoccola D."/>
            <person name="Flot J.-F."/>
            <person name="Tambutte S."/>
            <person name="Allemand D."/>
            <person name="Aranda M."/>
        </authorList>
    </citation>
    <scope>NUCLEOTIDE SEQUENCE [LARGE SCALE GENOMIC DNA]</scope>
</reference>
<dbReference type="SMART" id="SM00005">
    <property type="entry name" value="DEATH"/>
    <property type="match status" value="1"/>
</dbReference>
<organism evidence="5 6">
    <name type="scientific">Stylophora pistillata</name>
    <name type="common">Smooth cauliflower coral</name>
    <dbReference type="NCBI Taxonomy" id="50429"/>
    <lineage>
        <taxon>Eukaryota</taxon>
        <taxon>Metazoa</taxon>
        <taxon>Cnidaria</taxon>
        <taxon>Anthozoa</taxon>
        <taxon>Hexacorallia</taxon>
        <taxon>Scleractinia</taxon>
        <taxon>Astrocoeniina</taxon>
        <taxon>Pocilloporidae</taxon>
        <taxon>Stylophora</taxon>
    </lineage>
</organism>
<dbReference type="STRING" id="50429.A0A2B4RUQ2"/>
<dbReference type="Pfam" id="PF00531">
    <property type="entry name" value="Death"/>
    <property type="match status" value="1"/>
</dbReference>
<keyword evidence="6" id="KW-1185">Reference proteome</keyword>
<dbReference type="SUPFAM" id="SSF47986">
    <property type="entry name" value="DEATH domain"/>
    <property type="match status" value="2"/>
</dbReference>
<dbReference type="InterPro" id="IPR000488">
    <property type="entry name" value="Death_dom"/>
</dbReference>
<dbReference type="GO" id="GO:0042981">
    <property type="term" value="P:regulation of apoptotic process"/>
    <property type="evidence" value="ECO:0007669"/>
    <property type="project" value="InterPro"/>
</dbReference>
<dbReference type="Pfam" id="PF01335">
    <property type="entry name" value="DED"/>
    <property type="match status" value="1"/>
</dbReference>
<dbReference type="AlphaFoldDB" id="A0A2B4RUQ2"/>
<dbReference type="SMART" id="SM00031">
    <property type="entry name" value="DED"/>
    <property type="match status" value="1"/>
</dbReference>
<evidence type="ECO:0000313" key="6">
    <source>
        <dbReference type="Proteomes" id="UP000225706"/>
    </source>
</evidence>
<dbReference type="CDD" id="cd08336">
    <property type="entry name" value="DED_FADD"/>
    <property type="match status" value="1"/>
</dbReference>
<keyword evidence="1" id="KW-0053">Apoptosis</keyword>
<dbReference type="Proteomes" id="UP000225706">
    <property type="component" value="Unassembled WGS sequence"/>
</dbReference>
<feature type="compositionally biased region" description="Polar residues" evidence="2">
    <location>
        <begin position="118"/>
        <end position="131"/>
    </location>
</feature>
<evidence type="ECO:0000259" key="4">
    <source>
        <dbReference type="PROSITE" id="PS50168"/>
    </source>
</evidence>
<feature type="region of interest" description="Disordered" evidence="2">
    <location>
        <begin position="116"/>
        <end position="135"/>
    </location>
</feature>
<dbReference type="OrthoDB" id="5977644at2759"/>
<dbReference type="PANTHER" id="PTHR48169">
    <property type="entry name" value="DED DOMAIN-CONTAINING PROTEIN"/>
    <property type="match status" value="1"/>
</dbReference>
<feature type="domain" description="DED" evidence="4">
    <location>
        <begin position="8"/>
        <end position="86"/>
    </location>
</feature>
<dbReference type="GO" id="GO:0007165">
    <property type="term" value="P:signal transduction"/>
    <property type="evidence" value="ECO:0007669"/>
    <property type="project" value="InterPro"/>
</dbReference>
<evidence type="ECO:0000256" key="2">
    <source>
        <dbReference type="SAM" id="MobiDB-lite"/>
    </source>
</evidence>
<dbReference type="PROSITE" id="PS50017">
    <property type="entry name" value="DEATH_DOMAIN"/>
    <property type="match status" value="1"/>
</dbReference>
<dbReference type="InterPro" id="IPR011029">
    <property type="entry name" value="DEATH-like_dom_sf"/>
</dbReference>
<dbReference type="InterPro" id="IPR001875">
    <property type="entry name" value="DED_dom"/>
</dbReference>
<dbReference type="PROSITE" id="PS50168">
    <property type="entry name" value="DED"/>
    <property type="match status" value="1"/>
</dbReference>